<sequence>MQSKNDLKQRIVKAMSLVQEAGDHAAVLQTQNLMEPKSAEENIFVHHKLEKIATGVAGVKRDLDILEAIMIESRSGVKNTNFKGGDEEQEQEHSETSEGNQNANFLFHGFDARSSNLKRRHHFGEESDLFQCTVELFEILKEEKNDTSEGNQNANVSFHRFDAKNTNVKGGVEDEEQKQSDTSEGN</sequence>
<evidence type="ECO:0000313" key="3">
    <source>
        <dbReference type="Proteomes" id="UP001054902"/>
    </source>
</evidence>
<dbReference type="AlphaFoldDB" id="A0AAD3D728"/>
<comment type="caution">
    <text evidence="2">The sequence shown here is derived from an EMBL/GenBank/DDBJ whole genome shotgun (WGS) entry which is preliminary data.</text>
</comment>
<dbReference type="Proteomes" id="UP001054902">
    <property type="component" value="Unassembled WGS sequence"/>
</dbReference>
<evidence type="ECO:0000256" key="1">
    <source>
        <dbReference type="SAM" id="MobiDB-lite"/>
    </source>
</evidence>
<feature type="region of interest" description="Disordered" evidence="1">
    <location>
        <begin position="145"/>
        <end position="186"/>
    </location>
</feature>
<keyword evidence="3" id="KW-1185">Reference proteome</keyword>
<proteinExistence type="predicted"/>
<accession>A0AAD3D728</accession>
<feature type="region of interest" description="Disordered" evidence="1">
    <location>
        <begin position="77"/>
        <end position="101"/>
    </location>
</feature>
<dbReference type="EMBL" id="BLLK01000057">
    <property type="protein sequence ID" value="GFH57194.1"/>
    <property type="molecule type" value="Genomic_DNA"/>
</dbReference>
<protein>
    <submittedName>
        <fullName evidence="2">Uncharacterized protein</fullName>
    </submittedName>
</protein>
<organism evidence="2 3">
    <name type="scientific">Chaetoceros tenuissimus</name>
    <dbReference type="NCBI Taxonomy" id="426638"/>
    <lineage>
        <taxon>Eukaryota</taxon>
        <taxon>Sar</taxon>
        <taxon>Stramenopiles</taxon>
        <taxon>Ochrophyta</taxon>
        <taxon>Bacillariophyta</taxon>
        <taxon>Coscinodiscophyceae</taxon>
        <taxon>Chaetocerotophycidae</taxon>
        <taxon>Chaetocerotales</taxon>
        <taxon>Chaetocerotaceae</taxon>
        <taxon>Chaetoceros</taxon>
    </lineage>
</organism>
<gene>
    <name evidence="2" type="ORF">CTEN210_13670</name>
</gene>
<evidence type="ECO:0000313" key="2">
    <source>
        <dbReference type="EMBL" id="GFH57194.1"/>
    </source>
</evidence>
<name>A0AAD3D728_9STRA</name>
<reference evidence="2 3" key="1">
    <citation type="journal article" date="2021" name="Sci. Rep.">
        <title>The genome of the diatom Chaetoceros tenuissimus carries an ancient integrated fragment of an extant virus.</title>
        <authorList>
            <person name="Hongo Y."/>
            <person name="Kimura K."/>
            <person name="Takaki Y."/>
            <person name="Yoshida Y."/>
            <person name="Baba S."/>
            <person name="Kobayashi G."/>
            <person name="Nagasaki K."/>
            <person name="Hano T."/>
            <person name="Tomaru Y."/>
        </authorList>
    </citation>
    <scope>NUCLEOTIDE SEQUENCE [LARGE SCALE GENOMIC DNA]</scope>
    <source>
        <strain evidence="2 3">NIES-3715</strain>
    </source>
</reference>
<feature type="compositionally biased region" description="Basic and acidic residues" evidence="1">
    <location>
        <begin position="177"/>
        <end position="186"/>
    </location>
</feature>